<dbReference type="EMBL" id="JBHSAJ010000011">
    <property type="protein sequence ID" value="MFC3934131.1"/>
    <property type="molecule type" value="Genomic_DNA"/>
</dbReference>
<evidence type="ECO:0000313" key="2">
    <source>
        <dbReference type="Proteomes" id="UP001595693"/>
    </source>
</evidence>
<reference evidence="2" key="1">
    <citation type="journal article" date="2019" name="Int. J. Syst. Evol. Microbiol.">
        <title>The Global Catalogue of Microorganisms (GCM) 10K type strain sequencing project: providing services to taxonomists for standard genome sequencing and annotation.</title>
        <authorList>
            <consortium name="The Broad Institute Genomics Platform"/>
            <consortium name="The Broad Institute Genome Sequencing Center for Infectious Disease"/>
            <person name="Wu L."/>
            <person name="Ma J."/>
        </authorList>
    </citation>
    <scope>NUCLEOTIDE SEQUENCE [LARGE SCALE GENOMIC DNA]</scope>
    <source>
        <strain evidence="2">CCUG 2113</strain>
    </source>
</reference>
<dbReference type="RefSeq" id="WP_156358545.1">
    <property type="nucleotide sequence ID" value="NZ_JAMXAX010000247.1"/>
</dbReference>
<proteinExistence type="predicted"/>
<gene>
    <name evidence="1" type="ORF">ACFOW3_05785</name>
</gene>
<keyword evidence="2" id="KW-1185">Reference proteome</keyword>
<protein>
    <submittedName>
        <fullName evidence="1">Uncharacterized protein</fullName>
    </submittedName>
</protein>
<accession>A0ABV8D728</accession>
<dbReference type="Proteomes" id="UP001595693">
    <property type="component" value="Unassembled WGS sequence"/>
</dbReference>
<comment type="caution">
    <text evidence="1">The sequence shown here is derived from an EMBL/GenBank/DDBJ whole genome shotgun (WGS) entry which is preliminary data.</text>
</comment>
<name>A0ABV8D728_9BURK</name>
<sequence>MIKSRYQLQKERSQARFALEKEKDTIYYLDFIPKDGQATGRSTLLDDPWCVRLICNPKDKPQLIEEAVAIFEKRHNVESWREVASCYKVNSFWFP</sequence>
<evidence type="ECO:0000313" key="1">
    <source>
        <dbReference type="EMBL" id="MFC3934131.1"/>
    </source>
</evidence>
<organism evidence="1 2">
    <name type="scientific">Acidovorax facilis</name>
    <dbReference type="NCBI Taxonomy" id="12917"/>
    <lineage>
        <taxon>Bacteria</taxon>
        <taxon>Pseudomonadati</taxon>
        <taxon>Pseudomonadota</taxon>
        <taxon>Betaproteobacteria</taxon>
        <taxon>Burkholderiales</taxon>
        <taxon>Comamonadaceae</taxon>
        <taxon>Acidovorax</taxon>
    </lineage>
</organism>